<dbReference type="PANTHER" id="PTHR44196">
    <property type="entry name" value="DEHYDROGENASE/REDUCTASE SDR FAMILY MEMBER 7B"/>
    <property type="match status" value="1"/>
</dbReference>
<comment type="similarity">
    <text evidence="1">Belongs to the short-chain dehydrogenases/reductases (SDR) family.</text>
</comment>
<organism evidence="3 4">
    <name type="scientific">Vibrio qingdaonensis</name>
    <dbReference type="NCBI Taxonomy" id="2829491"/>
    <lineage>
        <taxon>Bacteria</taxon>
        <taxon>Pseudomonadati</taxon>
        <taxon>Pseudomonadota</taxon>
        <taxon>Gammaproteobacteria</taxon>
        <taxon>Vibrionales</taxon>
        <taxon>Vibrionaceae</taxon>
        <taxon>Vibrio</taxon>
    </lineage>
</organism>
<dbReference type="Gene3D" id="3.40.50.720">
    <property type="entry name" value="NAD(P)-binding Rossmann-like Domain"/>
    <property type="match status" value="1"/>
</dbReference>
<comment type="caution">
    <text evidence="3">The sequence shown here is derived from an EMBL/GenBank/DDBJ whole genome shotgun (WGS) entry which is preliminary data.</text>
</comment>
<name>A0A9X3CK73_9VIBR</name>
<evidence type="ECO:0000256" key="2">
    <source>
        <dbReference type="ARBA" id="ARBA00023002"/>
    </source>
</evidence>
<evidence type="ECO:0000313" key="4">
    <source>
        <dbReference type="Proteomes" id="UP001155587"/>
    </source>
</evidence>
<dbReference type="EMBL" id="JAKRRY010000002">
    <property type="protein sequence ID" value="MCW8344954.1"/>
    <property type="molecule type" value="Genomic_DNA"/>
</dbReference>
<evidence type="ECO:0000313" key="3">
    <source>
        <dbReference type="EMBL" id="MCW8344954.1"/>
    </source>
</evidence>
<dbReference type="InterPro" id="IPR020904">
    <property type="entry name" value="Sc_DH/Rdtase_CS"/>
</dbReference>
<proteinExistence type="inferred from homology"/>
<evidence type="ECO:0000256" key="1">
    <source>
        <dbReference type="ARBA" id="ARBA00006484"/>
    </source>
</evidence>
<gene>
    <name evidence="3" type="ORF">MD535_02785</name>
</gene>
<dbReference type="SUPFAM" id="SSF51735">
    <property type="entry name" value="NAD(P)-binding Rossmann-fold domains"/>
    <property type="match status" value="1"/>
</dbReference>
<dbReference type="AlphaFoldDB" id="A0A9X3CK73"/>
<dbReference type="RefSeq" id="WP_265673411.1">
    <property type="nucleotide sequence ID" value="NZ_JAKRRY010000002.1"/>
</dbReference>
<protein>
    <submittedName>
        <fullName evidence="3">SDR family NAD(P)-dependent oxidoreductase</fullName>
    </submittedName>
</protein>
<dbReference type="Pfam" id="PF00106">
    <property type="entry name" value="adh_short"/>
    <property type="match status" value="1"/>
</dbReference>
<dbReference type="GO" id="GO:0016020">
    <property type="term" value="C:membrane"/>
    <property type="evidence" value="ECO:0007669"/>
    <property type="project" value="TreeGrafter"/>
</dbReference>
<dbReference type="PRINTS" id="PR00081">
    <property type="entry name" value="GDHRDH"/>
</dbReference>
<dbReference type="InterPro" id="IPR002347">
    <property type="entry name" value="SDR_fam"/>
</dbReference>
<keyword evidence="2" id="KW-0560">Oxidoreductase</keyword>
<keyword evidence="4" id="KW-1185">Reference proteome</keyword>
<dbReference type="InterPro" id="IPR036291">
    <property type="entry name" value="NAD(P)-bd_dom_sf"/>
</dbReference>
<accession>A0A9X3CK73</accession>
<dbReference type="PROSITE" id="PS00061">
    <property type="entry name" value="ADH_SHORT"/>
    <property type="match status" value="1"/>
</dbReference>
<dbReference type="Proteomes" id="UP001155587">
    <property type="component" value="Unassembled WGS sequence"/>
</dbReference>
<reference evidence="3" key="1">
    <citation type="submission" date="2022-02" db="EMBL/GenBank/DDBJ databases">
        <title>Vibrio sp. nov, a new bacterium isolated from seawater.</title>
        <authorList>
            <person name="Yuan Y."/>
        </authorList>
    </citation>
    <scope>NUCLEOTIDE SEQUENCE</scope>
    <source>
        <strain evidence="3">ZSDZ65</strain>
    </source>
</reference>
<sequence length="244" mass="26777">MDSANQTVLITGASSGIGKQLADDYANQGFEVYACGRSILKLEELKAGRENIHLLSFDVTNPDEVDLTIKSLPTTPTLWIINAGDCEYMDEGHINSGVMKRVFDVNVFGVIHVLEAIQGLLSNKHHIVVVGSIASELALPRAEAYGASKAAVSYLIRALQVDWKAKGVQLSCVYPGFVRTPLTDKNDFDMPMMIEVEEASAAIQKGVANRQSHIYFPAKFTTIIRAISLLPYSWQSYIVNKLLS</sequence>
<dbReference type="PANTHER" id="PTHR44196:SF1">
    <property type="entry name" value="DEHYDROGENASE_REDUCTASE SDR FAMILY MEMBER 7B"/>
    <property type="match status" value="1"/>
</dbReference>
<dbReference type="GO" id="GO:0016491">
    <property type="term" value="F:oxidoreductase activity"/>
    <property type="evidence" value="ECO:0007669"/>
    <property type="project" value="UniProtKB-KW"/>
</dbReference>